<dbReference type="EMBL" id="PJNI01000012">
    <property type="protein sequence ID" value="PKR80208.1"/>
    <property type="molecule type" value="Genomic_DNA"/>
</dbReference>
<protein>
    <submittedName>
        <fullName evidence="1">Uncharacterized protein</fullName>
    </submittedName>
</protein>
<evidence type="ECO:0000313" key="1">
    <source>
        <dbReference type="EMBL" id="PKR80208.1"/>
    </source>
</evidence>
<accession>A0A2I0R0U2</accession>
<name>A0A2I0R0U2_9FLAO</name>
<gene>
    <name evidence="1" type="ORF">CW751_11135</name>
</gene>
<dbReference type="Proteomes" id="UP000236654">
    <property type="component" value="Unassembled WGS sequence"/>
</dbReference>
<comment type="caution">
    <text evidence="1">The sequence shown here is derived from an EMBL/GenBank/DDBJ whole genome shotgun (WGS) entry which is preliminary data.</text>
</comment>
<evidence type="ECO:0000313" key="2">
    <source>
        <dbReference type="Proteomes" id="UP000236654"/>
    </source>
</evidence>
<dbReference type="GO" id="GO:0016788">
    <property type="term" value="F:hydrolase activity, acting on ester bonds"/>
    <property type="evidence" value="ECO:0007669"/>
    <property type="project" value="UniProtKB-ARBA"/>
</dbReference>
<dbReference type="Gene3D" id="3.40.50.1110">
    <property type="entry name" value="SGNH hydrolase"/>
    <property type="match status" value="1"/>
</dbReference>
<proteinExistence type="predicted"/>
<dbReference type="InterPro" id="IPR036514">
    <property type="entry name" value="SGNH_hydro_sf"/>
</dbReference>
<reference evidence="1 2" key="1">
    <citation type="submission" date="2017-12" db="EMBL/GenBank/DDBJ databases">
        <title>The draft genome sequence of Brumimicrobium saltpan LHR20.</title>
        <authorList>
            <person name="Do Z.-J."/>
            <person name="Luo H.-R."/>
        </authorList>
    </citation>
    <scope>NUCLEOTIDE SEQUENCE [LARGE SCALE GENOMIC DNA]</scope>
    <source>
        <strain evidence="1 2">LHR20</strain>
    </source>
</reference>
<sequence length="74" mass="8000">MLTTLGLSQASKKVLFIGNSYTSVNNLPNLISSLADAAGNTLTYDAYTPGGSQLNQLCYQKVCILYALKIKVRK</sequence>
<organism evidence="1 2">
    <name type="scientific">Brumimicrobium salinarum</name>
    <dbReference type="NCBI Taxonomy" id="2058658"/>
    <lineage>
        <taxon>Bacteria</taxon>
        <taxon>Pseudomonadati</taxon>
        <taxon>Bacteroidota</taxon>
        <taxon>Flavobacteriia</taxon>
        <taxon>Flavobacteriales</taxon>
        <taxon>Crocinitomicaceae</taxon>
        <taxon>Brumimicrobium</taxon>
    </lineage>
</organism>
<keyword evidence="2" id="KW-1185">Reference proteome</keyword>
<dbReference type="AlphaFoldDB" id="A0A2I0R0U2"/>